<proteinExistence type="predicted"/>
<accession>A0A512C446</accession>
<evidence type="ECO:0000313" key="2">
    <source>
        <dbReference type="EMBL" id="GEO18982.1"/>
    </source>
</evidence>
<evidence type="ECO:0000256" key="1">
    <source>
        <dbReference type="SAM" id="MobiDB-lite"/>
    </source>
</evidence>
<organism evidence="2 3">
    <name type="scientific">Microvirga aerophila</name>
    <dbReference type="NCBI Taxonomy" id="670291"/>
    <lineage>
        <taxon>Bacteria</taxon>
        <taxon>Pseudomonadati</taxon>
        <taxon>Pseudomonadota</taxon>
        <taxon>Alphaproteobacteria</taxon>
        <taxon>Hyphomicrobiales</taxon>
        <taxon>Methylobacteriaceae</taxon>
        <taxon>Microvirga</taxon>
    </lineage>
</organism>
<name>A0A512C446_9HYPH</name>
<dbReference type="AlphaFoldDB" id="A0A512C446"/>
<sequence length="49" mass="5294">MGVTQTLGTLSRNCENYAAAQYSNSLKPERFRKKAPSGQTLPNTFSAAS</sequence>
<dbReference type="EMBL" id="BJYU01000288">
    <property type="protein sequence ID" value="GEO18982.1"/>
    <property type="molecule type" value="Genomic_DNA"/>
</dbReference>
<protein>
    <submittedName>
        <fullName evidence="2">Uncharacterized protein</fullName>
    </submittedName>
</protein>
<feature type="compositionally biased region" description="Polar residues" evidence="1">
    <location>
        <begin position="37"/>
        <end position="49"/>
    </location>
</feature>
<evidence type="ECO:0000313" key="3">
    <source>
        <dbReference type="Proteomes" id="UP000321085"/>
    </source>
</evidence>
<keyword evidence="3" id="KW-1185">Reference proteome</keyword>
<gene>
    <name evidence="2" type="ORF">MAE02_66780</name>
</gene>
<reference evidence="2 3" key="1">
    <citation type="submission" date="2019-07" db="EMBL/GenBank/DDBJ databases">
        <title>Whole genome shotgun sequence of Microvirga aerophila NBRC 106136.</title>
        <authorList>
            <person name="Hosoyama A."/>
            <person name="Uohara A."/>
            <person name="Ohji S."/>
            <person name="Ichikawa N."/>
        </authorList>
    </citation>
    <scope>NUCLEOTIDE SEQUENCE [LARGE SCALE GENOMIC DNA]</scope>
    <source>
        <strain evidence="2 3">NBRC 106136</strain>
    </source>
</reference>
<feature type="region of interest" description="Disordered" evidence="1">
    <location>
        <begin position="28"/>
        <end position="49"/>
    </location>
</feature>
<comment type="caution">
    <text evidence="2">The sequence shown here is derived from an EMBL/GenBank/DDBJ whole genome shotgun (WGS) entry which is preliminary data.</text>
</comment>
<dbReference type="Proteomes" id="UP000321085">
    <property type="component" value="Unassembled WGS sequence"/>
</dbReference>